<dbReference type="AlphaFoldDB" id="A0A1I6RZD3"/>
<dbReference type="OrthoDB" id="9932171at2"/>
<sequence length="79" mass="9483">MQYVMSLSLIRASKLLKKAMEEKRKEETYALWLVRYPSYTEDTFETFEEFYEKLHPPKIDIDTRSKDEIMSEILGREVG</sequence>
<accession>A0A1I6RZD3</accession>
<reference evidence="2 3" key="1">
    <citation type="submission" date="2016-10" db="EMBL/GenBank/DDBJ databases">
        <authorList>
            <person name="de Groot N.N."/>
        </authorList>
    </citation>
    <scope>NUCLEOTIDE SEQUENCE [LARGE SCALE GENOMIC DNA]</scope>
    <source>
        <strain evidence="2 3">DSM 17074</strain>
    </source>
</reference>
<evidence type="ECO:0000313" key="1">
    <source>
        <dbReference type="EMBL" id="GEM04532.1"/>
    </source>
</evidence>
<dbReference type="STRING" id="306541.SAMN05421668_10743"/>
<dbReference type="EMBL" id="FPAI01000007">
    <property type="protein sequence ID" value="SFS69960.1"/>
    <property type="molecule type" value="Genomic_DNA"/>
</dbReference>
<organism evidence="2 3">
    <name type="scientific">Halolactibacillus miurensis</name>
    <dbReference type="NCBI Taxonomy" id="306541"/>
    <lineage>
        <taxon>Bacteria</taxon>
        <taxon>Bacillati</taxon>
        <taxon>Bacillota</taxon>
        <taxon>Bacilli</taxon>
        <taxon>Bacillales</taxon>
        <taxon>Bacillaceae</taxon>
        <taxon>Halolactibacillus</taxon>
    </lineage>
</organism>
<evidence type="ECO:0000313" key="4">
    <source>
        <dbReference type="Proteomes" id="UP000321773"/>
    </source>
</evidence>
<dbReference type="Proteomes" id="UP000199139">
    <property type="component" value="Unassembled WGS sequence"/>
</dbReference>
<evidence type="ECO:0000313" key="2">
    <source>
        <dbReference type="EMBL" id="SFS69960.1"/>
    </source>
</evidence>
<dbReference type="Proteomes" id="UP000321773">
    <property type="component" value="Unassembled WGS sequence"/>
</dbReference>
<dbReference type="RefSeq" id="WP_089853412.1">
    <property type="nucleotide sequence ID" value="NZ_BJWJ01000013.1"/>
</dbReference>
<protein>
    <submittedName>
        <fullName evidence="2">Uncharacterized protein</fullName>
    </submittedName>
</protein>
<gene>
    <name evidence="1" type="ORF">HMI01_15200</name>
    <name evidence="2" type="ORF">SAMN05421668_10743</name>
</gene>
<evidence type="ECO:0000313" key="3">
    <source>
        <dbReference type="Proteomes" id="UP000199139"/>
    </source>
</evidence>
<proteinExistence type="predicted"/>
<dbReference type="EMBL" id="BJWJ01000013">
    <property type="protein sequence ID" value="GEM04532.1"/>
    <property type="molecule type" value="Genomic_DNA"/>
</dbReference>
<keyword evidence="4" id="KW-1185">Reference proteome</keyword>
<name>A0A1I6RZD3_9BACI</name>
<reference evidence="1 4" key="2">
    <citation type="submission" date="2019-07" db="EMBL/GenBank/DDBJ databases">
        <title>Whole genome shotgun sequence of Halolactibacillus miurensis NBRC 100873.</title>
        <authorList>
            <person name="Hosoyama A."/>
            <person name="Uohara A."/>
            <person name="Ohji S."/>
            <person name="Ichikawa N."/>
        </authorList>
    </citation>
    <scope>NUCLEOTIDE SEQUENCE [LARGE SCALE GENOMIC DNA]</scope>
    <source>
        <strain evidence="1 4">NBRC 100873</strain>
    </source>
</reference>